<organism evidence="2 4">
    <name type="scientific">Rotaria magnacalcarata</name>
    <dbReference type="NCBI Taxonomy" id="392030"/>
    <lineage>
        <taxon>Eukaryota</taxon>
        <taxon>Metazoa</taxon>
        <taxon>Spiralia</taxon>
        <taxon>Gnathifera</taxon>
        <taxon>Rotifera</taxon>
        <taxon>Eurotatoria</taxon>
        <taxon>Bdelloidea</taxon>
        <taxon>Philodinida</taxon>
        <taxon>Philodinidae</taxon>
        <taxon>Rotaria</taxon>
    </lineage>
</organism>
<dbReference type="Pfam" id="PF20209">
    <property type="entry name" value="DUF6570"/>
    <property type="match status" value="1"/>
</dbReference>
<protein>
    <recommendedName>
        <fullName evidence="1">DUF6570 domain-containing protein</fullName>
    </recommendedName>
</protein>
<dbReference type="Proteomes" id="UP000663824">
    <property type="component" value="Unassembled WGS sequence"/>
</dbReference>
<evidence type="ECO:0000259" key="1">
    <source>
        <dbReference type="Pfam" id="PF20209"/>
    </source>
</evidence>
<dbReference type="AlphaFoldDB" id="A0A816SSE7"/>
<comment type="caution">
    <text evidence="2">The sequence shown here is derived from an EMBL/GenBank/DDBJ whole genome shotgun (WGS) entry which is preliminary data.</text>
</comment>
<feature type="domain" description="DUF6570" evidence="1">
    <location>
        <begin position="4"/>
        <end position="69"/>
    </location>
</feature>
<name>A0A816SSE7_9BILA</name>
<proteinExistence type="predicted"/>
<sequence length="249" mass="28270">MPNIVTSLPLDVEDLYDRLKIIFVGAHIPNRVELRKICGVSKRKVHNALLWLKTHNYMYRTIPINEINISKLPEDDVPESIWTTLERIENVADGDAERTGYTGDSLADAVTQSETHTTNVFPITTSAVLDVNGTTIASKDIGVHLLHKIKNGSRKAFIDPFYTSTDNIENEDVYVIPRSNMPVNDCANPEFIPGLFPTLFPYGCGAPYDSTRPSSVSLNQHIRYLLAYEDQRFEKHHSFMFVLFNIMQR</sequence>
<dbReference type="InterPro" id="IPR046700">
    <property type="entry name" value="DUF6570"/>
</dbReference>
<evidence type="ECO:0000313" key="3">
    <source>
        <dbReference type="EMBL" id="CAF4476439.1"/>
    </source>
</evidence>
<dbReference type="EMBL" id="CAJOBI010075494">
    <property type="protein sequence ID" value="CAF4476439.1"/>
    <property type="molecule type" value="Genomic_DNA"/>
</dbReference>
<accession>A0A816SSE7</accession>
<evidence type="ECO:0000313" key="2">
    <source>
        <dbReference type="EMBL" id="CAF2092232.1"/>
    </source>
</evidence>
<evidence type="ECO:0000313" key="4">
    <source>
        <dbReference type="Proteomes" id="UP000663824"/>
    </source>
</evidence>
<dbReference type="EMBL" id="CAJNRE010010572">
    <property type="protein sequence ID" value="CAF2092232.1"/>
    <property type="molecule type" value="Genomic_DNA"/>
</dbReference>
<gene>
    <name evidence="2" type="ORF">MBJ925_LOCUS20604</name>
    <name evidence="3" type="ORF">SMN809_LOCUS33834</name>
</gene>
<dbReference type="Proteomes" id="UP000676336">
    <property type="component" value="Unassembled WGS sequence"/>
</dbReference>
<reference evidence="2" key="1">
    <citation type="submission" date="2021-02" db="EMBL/GenBank/DDBJ databases">
        <authorList>
            <person name="Nowell W R."/>
        </authorList>
    </citation>
    <scope>NUCLEOTIDE SEQUENCE</scope>
</reference>